<evidence type="ECO:0000313" key="2">
    <source>
        <dbReference type="Proteomes" id="UP000245119"/>
    </source>
</evidence>
<accession>A0A2T7NHM9</accession>
<dbReference type="EMBL" id="PZQS01000012">
    <property type="protein sequence ID" value="PVD20680.1"/>
    <property type="molecule type" value="Genomic_DNA"/>
</dbReference>
<protein>
    <submittedName>
        <fullName evidence="1">Uncharacterized protein</fullName>
    </submittedName>
</protein>
<dbReference type="AlphaFoldDB" id="A0A2T7NHM9"/>
<dbReference type="Gene3D" id="1.20.120.20">
    <property type="entry name" value="Apolipoprotein"/>
    <property type="match status" value="1"/>
</dbReference>
<evidence type="ECO:0000313" key="1">
    <source>
        <dbReference type="EMBL" id="PVD20680.1"/>
    </source>
</evidence>
<keyword evidence="2" id="KW-1185">Reference proteome</keyword>
<dbReference type="Proteomes" id="UP000245119">
    <property type="component" value="Linkage Group LG12"/>
</dbReference>
<gene>
    <name evidence="1" type="ORF">C0Q70_18838</name>
</gene>
<sequence>MYKRPTSPFVFSSLLEVRTGHDNRTPVTRTDFTMKIFYILCACAVVSAAPNPDVTKEQLHDYPVVRLLLAKQTGPHHVEKRLFGDVFEVVSSAVEDAGSAVGQAATSTADAVGNAANDVAGDVESVANDVSKAVVGGVESVGNDLVDGAKDVVGGVESGVKNLGKAGESVVGGFGGSVENVGQAVTSDSLEEALQNLGEAAESAAGGVEDGAGHFAEAVEDAEGVALRMQNFTKAGKYLVGGATSVCRYLVQKARAGLKEVVNEVKDSAPSVPIEGKAAALAEKHMEKLIASGALGQTTVKRCRAVLLTFVTG</sequence>
<organism evidence="1 2">
    <name type="scientific">Pomacea canaliculata</name>
    <name type="common">Golden apple snail</name>
    <dbReference type="NCBI Taxonomy" id="400727"/>
    <lineage>
        <taxon>Eukaryota</taxon>
        <taxon>Metazoa</taxon>
        <taxon>Spiralia</taxon>
        <taxon>Lophotrochozoa</taxon>
        <taxon>Mollusca</taxon>
        <taxon>Gastropoda</taxon>
        <taxon>Caenogastropoda</taxon>
        <taxon>Architaenioglossa</taxon>
        <taxon>Ampullarioidea</taxon>
        <taxon>Ampullariidae</taxon>
        <taxon>Pomacea</taxon>
    </lineage>
</organism>
<proteinExistence type="predicted"/>
<reference evidence="1 2" key="1">
    <citation type="submission" date="2018-04" db="EMBL/GenBank/DDBJ databases">
        <title>The genome of golden apple snail Pomacea canaliculata provides insight into stress tolerance and invasive adaptation.</title>
        <authorList>
            <person name="Liu C."/>
            <person name="Liu B."/>
            <person name="Ren Y."/>
            <person name="Zhang Y."/>
            <person name="Wang H."/>
            <person name="Li S."/>
            <person name="Jiang F."/>
            <person name="Yin L."/>
            <person name="Zhang G."/>
            <person name="Qian W."/>
            <person name="Fan W."/>
        </authorList>
    </citation>
    <scope>NUCLEOTIDE SEQUENCE [LARGE SCALE GENOMIC DNA]</scope>
    <source>
        <strain evidence="1">SZHN2017</strain>
        <tissue evidence="1">Muscle</tissue>
    </source>
</reference>
<name>A0A2T7NHM9_POMCA</name>
<comment type="caution">
    <text evidence="1">The sequence shown here is derived from an EMBL/GenBank/DDBJ whole genome shotgun (WGS) entry which is preliminary data.</text>
</comment>